<name>A0A0C1UVA3_9CYAN</name>
<evidence type="ECO:0000313" key="3">
    <source>
        <dbReference type="EMBL" id="NEV67165.1"/>
    </source>
</evidence>
<organism evidence="3">
    <name type="scientific">Lyngbya confervoides BDU141951</name>
    <dbReference type="NCBI Taxonomy" id="1574623"/>
    <lineage>
        <taxon>Bacteria</taxon>
        <taxon>Bacillati</taxon>
        <taxon>Cyanobacteriota</taxon>
        <taxon>Cyanophyceae</taxon>
        <taxon>Oscillatoriophycideae</taxon>
        <taxon>Oscillatoriales</taxon>
        <taxon>Microcoleaceae</taxon>
        <taxon>Lyngbya</taxon>
    </lineage>
</organism>
<reference evidence="3" key="2">
    <citation type="journal article" date="2015" name="Genome Announc.">
        <title>Draft Genome Sequence of Filamentous Marine Cyanobacterium Lyngbya confervoides Strain BDU141951.</title>
        <authorList>
            <person name="Chandrababunaidu M.M."/>
            <person name="Sen D."/>
            <person name="Tripathy S."/>
        </authorList>
    </citation>
    <scope>NUCLEOTIDE SEQUENCE</scope>
    <source>
        <strain evidence="3">BDU141951</strain>
    </source>
</reference>
<sequence length="492" mass="55331">MGTWIKETDKAVYLMDGNYYIDAIYKQPSSTNPLEEVANISTMKGWFQRPDKPGAMTIAVGTGAPEPEPKPDEPSKPPPIPELRGMQIRTTADTFFKLALKDSSQLTDKEKVFVDKGQTFDIQYYTNVGNSHWEIELLEPTIGDRQTTRWYVYVPHIELLTRILLTVTSDTLFKTEPKLSIDLPPEAKVFVKNGTQMRLLSFEPAASNHTKIELADASLGPNQRTTWYAYTPDVKILGQRQTLETVNDTIFKTKTIQSSQLPANEKVFVRNKTVFLLNSYLQPADMHVRVALQGAFLGPENRNTWYCFLPDIKISGTEIGNRPDDSNPSSGGQSPGDRGIAMQFPGFNGVYYSNNPIHPTNQFGQPGNFTWGEALHADPATGFYRRPSNAGVVYNILDMARVMEDIRRRYGNRPIRINSWYRDPVTNAAVGGASQSRHLTGDAIDFVVPGIHPFDVFADLDPWWGNRGGLASSSVFTHIDMRGYRARWDYGY</sequence>
<dbReference type="AlphaFoldDB" id="A0A0C1UVA3"/>
<gene>
    <name evidence="3" type="ORF">QQ91_008545</name>
</gene>
<dbReference type="Pfam" id="PF08291">
    <property type="entry name" value="Peptidase_M15_3"/>
    <property type="match status" value="1"/>
</dbReference>
<dbReference type="Gene3D" id="3.30.1380.10">
    <property type="match status" value="1"/>
</dbReference>
<feature type="domain" description="Peptidase M15A C-terminal" evidence="2">
    <location>
        <begin position="391"/>
        <end position="480"/>
    </location>
</feature>
<reference evidence="3" key="1">
    <citation type="submission" date="2014-11" db="EMBL/GenBank/DDBJ databases">
        <authorList>
            <person name="Malar M.C."/>
            <person name="Sen D."/>
            <person name="Tripathy S."/>
        </authorList>
    </citation>
    <scope>NUCLEOTIDE SEQUENCE</scope>
    <source>
        <strain evidence="3">BDU141951</strain>
    </source>
</reference>
<proteinExistence type="predicted"/>
<evidence type="ECO:0000256" key="1">
    <source>
        <dbReference type="SAM" id="MobiDB-lite"/>
    </source>
</evidence>
<feature type="region of interest" description="Disordered" evidence="1">
    <location>
        <begin position="318"/>
        <end position="339"/>
    </location>
</feature>
<dbReference type="InterPro" id="IPR013230">
    <property type="entry name" value="Peptidase_M15A_C"/>
</dbReference>
<dbReference type="InterPro" id="IPR009045">
    <property type="entry name" value="Zn_M74/Hedgehog-like"/>
</dbReference>
<dbReference type="EMBL" id="JTHE02000003">
    <property type="protein sequence ID" value="NEV67165.1"/>
    <property type="molecule type" value="Genomic_DNA"/>
</dbReference>
<reference evidence="3" key="3">
    <citation type="submission" date="2020-02" db="EMBL/GenBank/DDBJ databases">
        <authorList>
            <person name="Sarangi A.N."/>
            <person name="Ghosh S."/>
            <person name="Mukherjee M."/>
            <person name="Tripathy S."/>
        </authorList>
    </citation>
    <scope>NUCLEOTIDE SEQUENCE</scope>
    <source>
        <strain evidence="3">BDU141951</strain>
    </source>
</reference>
<protein>
    <submittedName>
        <fullName evidence="3">DUF882 domain-containing protein</fullName>
    </submittedName>
</protein>
<feature type="region of interest" description="Disordered" evidence="1">
    <location>
        <begin position="55"/>
        <end position="83"/>
    </location>
</feature>
<accession>A0A0C1UVA3</accession>
<comment type="caution">
    <text evidence="3">The sequence shown here is derived from an EMBL/GenBank/DDBJ whole genome shotgun (WGS) entry which is preliminary data.</text>
</comment>
<evidence type="ECO:0000259" key="2">
    <source>
        <dbReference type="Pfam" id="PF08291"/>
    </source>
</evidence>
<dbReference type="SUPFAM" id="SSF55166">
    <property type="entry name" value="Hedgehog/DD-peptidase"/>
    <property type="match status" value="1"/>
</dbReference>